<keyword evidence="5 6" id="KW-0057">Aromatic amino acid biosynthesis</keyword>
<feature type="binding site" evidence="6">
    <location>
        <position position="86"/>
    </location>
    <ligand>
        <name>shikimate</name>
        <dbReference type="ChEBI" id="CHEBI:36208"/>
    </ligand>
</feature>
<dbReference type="GO" id="GO:0004764">
    <property type="term" value="F:shikimate 3-dehydrogenase (NADP+) activity"/>
    <property type="evidence" value="ECO:0007669"/>
    <property type="project" value="UniProtKB-UniRule"/>
</dbReference>
<evidence type="ECO:0000259" key="9">
    <source>
        <dbReference type="Pfam" id="PF18317"/>
    </source>
</evidence>
<dbReference type="GO" id="GO:0050661">
    <property type="term" value="F:NADP binding"/>
    <property type="evidence" value="ECO:0007669"/>
    <property type="project" value="InterPro"/>
</dbReference>
<dbReference type="InterPro" id="IPR041121">
    <property type="entry name" value="SDH_C"/>
</dbReference>
<dbReference type="AlphaFoldDB" id="A0A7Z7B1D8"/>
<dbReference type="FunFam" id="3.40.50.720:FF:000086">
    <property type="entry name" value="Quinate/shikimate dehydrogenase"/>
    <property type="match status" value="1"/>
</dbReference>
<dbReference type="HAMAP" id="MF_00222">
    <property type="entry name" value="Shikimate_DH_AroE"/>
    <property type="match status" value="1"/>
</dbReference>
<dbReference type="Proteomes" id="UP000199259">
    <property type="component" value="Unassembled WGS sequence"/>
</dbReference>
<protein>
    <recommendedName>
        <fullName evidence="1 6">Shikimate dehydrogenase (NADP(+))</fullName>
        <shortName evidence="6">SDH</shortName>
        <ecNumber evidence="1 6">1.1.1.25</ecNumber>
    </recommendedName>
</protein>
<dbReference type="GO" id="GO:0009423">
    <property type="term" value="P:chorismate biosynthetic process"/>
    <property type="evidence" value="ECO:0007669"/>
    <property type="project" value="UniProtKB-UniRule"/>
</dbReference>
<comment type="similarity">
    <text evidence="6">Belongs to the shikimate dehydrogenase family.</text>
</comment>
<feature type="binding site" evidence="6">
    <location>
        <position position="217"/>
    </location>
    <ligand>
        <name>shikimate</name>
        <dbReference type="ChEBI" id="CHEBI:36208"/>
    </ligand>
</feature>
<dbReference type="InterPro" id="IPR011342">
    <property type="entry name" value="Shikimate_DH"/>
</dbReference>
<dbReference type="Gene3D" id="3.40.50.10860">
    <property type="entry name" value="Leucine Dehydrogenase, chain A, domain 1"/>
    <property type="match status" value="1"/>
</dbReference>
<feature type="binding site" evidence="6">
    <location>
        <begin position="15"/>
        <end position="17"/>
    </location>
    <ligand>
        <name>shikimate</name>
        <dbReference type="ChEBI" id="CHEBI:36208"/>
    </ligand>
</feature>
<dbReference type="Pfam" id="PF01488">
    <property type="entry name" value="Shikimate_DH"/>
    <property type="match status" value="1"/>
</dbReference>
<feature type="domain" description="Quinate/shikimate 5-dehydrogenase/glutamyl-tRNA reductase" evidence="7">
    <location>
        <begin position="113"/>
        <end position="215"/>
    </location>
</feature>
<comment type="caution">
    <text evidence="6">Lacks conserved residue(s) required for the propagation of feature annotation.</text>
</comment>
<dbReference type="PANTHER" id="PTHR21089:SF1">
    <property type="entry name" value="BIFUNCTIONAL 3-DEHYDROQUINATE DEHYDRATASE_SHIKIMATE DEHYDROGENASE, CHLOROPLASTIC"/>
    <property type="match status" value="1"/>
</dbReference>
<feature type="binding site" evidence="6">
    <location>
        <position position="215"/>
    </location>
    <ligand>
        <name>NADP(+)</name>
        <dbReference type="ChEBI" id="CHEBI:58349"/>
    </ligand>
</feature>
<evidence type="ECO:0000256" key="6">
    <source>
        <dbReference type="HAMAP-Rule" id="MF_00222"/>
    </source>
</evidence>
<comment type="catalytic activity">
    <reaction evidence="6">
        <text>shikimate + NADP(+) = 3-dehydroshikimate + NADPH + H(+)</text>
        <dbReference type="Rhea" id="RHEA:17737"/>
        <dbReference type="ChEBI" id="CHEBI:15378"/>
        <dbReference type="ChEBI" id="CHEBI:16630"/>
        <dbReference type="ChEBI" id="CHEBI:36208"/>
        <dbReference type="ChEBI" id="CHEBI:57783"/>
        <dbReference type="ChEBI" id="CHEBI:58349"/>
        <dbReference type="EC" id="1.1.1.25"/>
    </reaction>
</comment>
<dbReference type="NCBIfam" id="NF001319">
    <property type="entry name" value="PRK00258.3-3"/>
    <property type="match status" value="1"/>
</dbReference>
<evidence type="ECO:0000259" key="8">
    <source>
        <dbReference type="Pfam" id="PF08501"/>
    </source>
</evidence>
<keyword evidence="3 6" id="KW-0521">NADP</keyword>
<dbReference type="RefSeq" id="WP_091709629.1">
    <property type="nucleotide sequence ID" value="NZ_FNCA01000003.1"/>
</dbReference>
<comment type="subunit">
    <text evidence="6">Homodimer.</text>
</comment>
<dbReference type="EMBL" id="FNCA01000003">
    <property type="protein sequence ID" value="SDF73718.1"/>
    <property type="molecule type" value="Genomic_DNA"/>
</dbReference>
<feature type="active site" description="Proton acceptor" evidence="6">
    <location>
        <position position="66"/>
    </location>
</feature>
<reference evidence="10 11" key="1">
    <citation type="submission" date="2016-10" db="EMBL/GenBank/DDBJ databases">
        <authorList>
            <person name="Varghese N."/>
            <person name="Submissions S."/>
        </authorList>
    </citation>
    <scope>NUCLEOTIDE SEQUENCE [LARGE SCALE GENOMIC DNA]</scope>
    <source>
        <strain evidence="10 11">PL 12/M</strain>
    </source>
</reference>
<dbReference type="InterPro" id="IPR013708">
    <property type="entry name" value="Shikimate_DH-bd_N"/>
</dbReference>
<dbReference type="UniPathway" id="UPA00053">
    <property type="reaction ID" value="UER00087"/>
</dbReference>
<dbReference type="Gene3D" id="3.40.50.720">
    <property type="entry name" value="NAD(P)-binding Rossmann-like Domain"/>
    <property type="match status" value="1"/>
</dbReference>
<dbReference type="Pfam" id="PF18317">
    <property type="entry name" value="SDH_C"/>
    <property type="match status" value="1"/>
</dbReference>
<dbReference type="InterPro" id="IPR036291">
    <property type="entry name" value="NAD(P)-bd_dom_sf"/>
</dbReference>
<name>A0A7Z7B1D8_9EURY</name>
<dbReference type="EC" id="1.1.1.25" evidence="1 6"/>
<dbReference type="GO" id="GO:0009073">
    <property type="term" value="P:aromatic amino acid family biosynthetic process"/>
    <property type="evidence" value="ECO:0007669"/>
    <property type="project" value="UniProtKB-KW"/>
</dbReference>
<comment type="caution">
    <text evidence="10">The sequence shown here is derived from an EMBL/GenBank/DDBJ whole genome shotgun (WGS) entry which is preliminary data.</text>
</comment>
<evidence type="ECO:0000256" key="5">
    <source>
        <dbReference type="ARBA" id="ARBA00023141"/>
    </source>
</evidence>
<dbReference type="SUPFAM" id="SSF53223">
    <property type="entry name" value="Aminoacid dehydrogenase-like, N-terminal domain"/>
    <property type="match status" value="1"/>
</dbReference>
<comment type="pathway">
    <text evidence="6">Metabolic intermediate biosynthesis; chorismate biosynthesis; chorismate from D-erythrose 4-phosphate and phosphoenolpyruvate: step 4/7.</text>
</comment>
<evidence type="ECO:0000259" key="7">
    <source>
        <dbReference type="Pfam" id="PF01488"/>
    </source>
</evidence>
<evidence type="ECO:0000256" key="1">
    <source>
        <dbReference type="ARBA" id="ARBA00012962"/>
    </source>
</evidence>
<keyword evidence="2 6" id="KW-0028">Amino-acid biosynthesis</keyword>
<organism evidence="10 11">
    <name type="scientific">Methanolobus vulcani</name>
    <dbReference type="NCBI Taxonomy" id="38026"/>
    <lineage>
        <taxon>Archaea</taxon>
        <taxon>Methanobacteriati</taxon>
        <taxon>Methanobacteriota</taxon>
        <taxon>Stenosarchaea group</taxon>
        <taxon>Methanomicrobia</taxon>
        <taxon>Methanosarcinales</taxon>
        <taxon>Methanosarcinaceae</taxon>
        <taxon>Methanolobus</taxon>
    </lineage>
</organism>
<proteinExistence type="inferred from homology"/>
<keyword evidence="4 6" id="KW-0560">Oxidoreductase</keyword>
<evidence type="ECO:0000256" key="2">
    <source>
        <dbReference type="ARBA" id="ARBA00022605"/>
    </source>
</evidence>
<sequence>MRTVFGVFGNPIAHSKSPDMHNAAFRELGMECTYHAFRVSPENLKDALFGAKAMGFGGVNLTVPLKQEALKIVDADPLAEGIGAVNTVDFKDGMVGYNTDGLGAKRSLEEKGVKIKGSNVLIVGAGGASRAIAFQFAKDGADITIANRTEEKAIELAAGVSEVGNAKGCGLGNMKQLIADSDILINCTTLGMHPKTEGTIATAEDMHPNLTVFDIVYNPLETTLLKEAKKAGAKAVTGEMMLVYQGAEAFKIWTGVEPPIEVMKKAVLEGF</sequence>
<feature type="binding site" evidence="6">
    <location>
        <position position="100"/>
    </location>
    <ligand>
        <name>shikimate</name>
        <dbReference type="ChEBI" id="CHEBI:36208"/>
    </ligand>
</feature>
<dbReference type="GO" id="GO:0019632">
    <property type="term" value="P:shikimate metabolic process"/>
    <property type="evidence" value="ECO:0007669"/>
    <property type="project" value="InterPro"/>
</dbReference>
<keyword evidence="11" id="KW-1185">Reference proteome</keyword>
<feature type="domain" description="SDH C-terminal" evidence="9">
    <location>
        <begin position="241"/>
        <end position="268"/>
    </location>
</feature>
<feature type="binding site" evidence="6">
    <location>
        <position position="62"/>
    </location>
    <ligand>
        <name>shikimate</name>
        <dbReference type="ChEBI" id="CHEBI:36208"/>
    </ligand>
</feature>
<dbReference type="GO" id="GO:0008652">
    <property type="term" value="P:amino acid biosynthetic process"/>
    <property type="evidence" value="ECO:0007669"/>
    <property type="project" value="UniProtKB-KW"/>
</dbReference>
<feature type="binding site" evidence="6">
    <location>
        <position position="238"/>
    </location>
    <ligand>
        <name>NADP(+)</name>
        <dbReference type="ChEBI" id="CHEBI:58349"/>
    </ligand>
</feature>
<dbReference type="CDD" id="cd01065">
    <property type="entry name" value="NAD_bind_Shikimate_DH"/>
    <property type="match status" value="1"/>
</dbReference>
<comment type="function">
    <text evidence="6">Involved in the biosynthesis of the chorismate, which leads to the biosynthesis of aromatic amino acids. Catalyzes the reversible NADPH linked reduction of 3-dehydroshikimate (DHSA) to yield shikimate (SA).</text>
</comment>
<evidence type="ECO:0000313" key="10">
    <source>
        <dbReference type="EMBL" id="SDF73718.1"/>
    </source>
</evidence>
<gene>
    <name evidence="6" type="primary">aroE</name>
    <name evidence="10" type="ORF">SAMN04488589_1288</name>
</gene>
<dbReference type="InterPro" id="IPR046346">
    <property type="entry name" value="Aminoacid_DH-like_N_sf"/>
</dbReference>
<feature type="binding site" evidence="6">
    <location>
        <position position="245"/>
    </location>
    <ligand>
        <name>shikimate</name>
        <dbReference type="ChEBI" id="CHEBI:36208"/>
    </ligand>
</feature>
<dbReference type="InterPro" id="IPR006151">
    <property type="entry name" value="Shikm_DH/Glu-tRNA_Rdtase"/>
</dbReference>
<evidence type="ECO:0000256" key="3">
    <source>
        <dbReference type="ARBA" id="ARBA00022857"/>
    </source>
</evidence>
<evidence type="ECO:0000256" key="4">
    <source>
        <dbReference type="ARBA" id="ARBA00023002"/>
    </source>
</evidence>
<feature type="domain" description="Shikimate dehydrogenase substrate binding N-terminal" evidence="8">
    <location>
        <begin position="7"/>
        <end position="88"/>
    </location>
</feature>
<accession>A0A7Z7B1D8</accession>
<dbReference type="InterPro" id="IPR022893">
    <property type="entry name" value="Shikimate_DH_fam"/>
</dbReference>
<dbReference type="Pfam" id="PF08501">
    <property type="entry name" value="Shikimate_dh_N"/>
    <property type="match status" value="1"/>
</dbReference>
<feature type="binding site" evidence="6">
    <location>
        <begin position="147"/>
        <end position="152"/>
    </location>
    <ligand>
        <name>NADP(+)</name>
        <dbReference type="ChEBI" id="CHEBI:58349"/>
    </ligand>
</feature>
<dbReference type="NCBIfam" id="TIGR00507">
    <property type="entry name" value="aroE"/>
    <property type="match status" value="1"/>
</dbReference>
<dbReference type="OrthoDB" id="8744at2157"/>
<dbReference type="SUPFAM" id="SSF51735">
    <property type="entry name" value="NAD(P)-binding Rossmann-fold domains"/>
    <property type="match status" value="1"/>
</dbReference>
<dbReference type="PANTHER" id="PTHR21089">
    <property type="entry name" value="SHIKIMATE DEHYDROGENASE"/>
    <property type="match status" value="1"/>
</dbReference>
<feature type="binding site" evidence="6">
    <location>
        <begin position="124"/>
        <end position="128"/>
    </location>
    <ligand>
        <name>NADP(+)</name>
        <dbReference type="ChEBI" id="CHEBI:58349"/>
    </ligand>
</feature>
<evidence type="ECO:0000313" key="11">
    <source>
        <dbReference type="Proteomes" id="UP000199259"/>
    </source>
</evidence>